<comment type="similarity">
    <text evidence="1">Belongs to the UPF0237 family.</text>
</comment>
<proteinExistence type="inferred from homology"/>
<dbReference type="CDD" id="cd04872">
    <property type="entry name" value="ACT_1ZPV"/>
    <property type="match status" value="1"/>
</dbReference>
<dbReference type="EMBL" id="LRQE01000022">
    <property type="protein sequence ID" value="KXA30905.1"/>
    <property type="molecule type" value="Genomic_DNA"/>
</dbReference>
<dbReference type="PROSITE" id="PS51671">
    <property type="entry name" value="ACT"/>
    <property type="match status" value="1"/>
</dbReference>
<dbReference type="RefSeq" id="WP_060799906.1">
    <property type="nucleotide sequence ID" value="NZ_JADNMH010000003.1"/>
</dbReference>
<protein>
    <recommendedName>
        <fullName evidence="1">UPF0237 protein HMPREF3229_00685</fullName>
    </recommendedName>
</protein>
<organism evidence="3">
    <name type="scientific">Peptoniphilus harei</name>
    <dbReference type="NCBI Taxonomy" id="54005"/>
    <lineage>
        <taxon>Bacteria</taxon>
        <taxon>Bacillati</taxon>
        <taxon>Bacillota</taxon>
        <taxon>Tissierellia</taxon>
        <taxon>Tissierellales</taxon>
        <taxon>Peptoniphilaceae</taxon>
        <taxon>Peptoniphilus</taxon>
    </lineage>
</organism>
<dbReference type="PANTHER" id="PTHR34875:SF6">
    <property type="entry name" value="UPF0237 PROTEIN MJ1558"/>
    <property type="match status" value="1"/>
</dbReference>
<dbReference type="SUPFAM" id="SSF55021">
    <property type="entry name" value="ACT-like"/>
    <property type="match status" value="1"/>
</dbReference>
<dbReference type="NCBIfam" id="NF001220">
    <property type="entry name" value="PRK00194.1"/>
    <property type="match status" value="1"/>
</dbReference>
<dbReference type="InterPro" id="IPR045865">
    <property type="entry name" value="ACT-like_dom_sf"/>
</dbReference>
<name>A0A133PQI5_9FIRM</name>
<dbReference type="AlphaFoldDB" id="A0A133PQI5"/>
<evidence type="ECO:0000259" key="2">
    <source>
        <dbReference type="PROSITE" id="PS51671"/>
    </source>
</evidence>
<dbReference type="Gene3D" id="3.30.70.260">
    <property type="match status" value="1"/>
</dbReference>
<evidence type="ECO:0000256" key="1">
    <source>
        <dbReference type="HAMAP-Rule" id="MF_01054"/>
    </source>
</evidence>
<dbReference type="PATRIC" id="fig|54005.3.peg.673"/>
<reference evidence="3 4" key="1">
    <citation type="submission" date="2016-01" db="EMBL/GenBank/DDBJ databases">
        <authorList>
            <person name="Oliw E.H."/>
        </authorList>
    </citation>
    <scope>NUCLEOTIDE SEQUENCE [LARGE SCALE GENOMIC DNA]</scope>
    <source>
        <strain evidence="3 4">CMW7756A</strain>
    </source>
</reference>
<sequence>MRAVITVIGSDKIGIVYEVVKKMVEFDLNIVDITQTILDDYFTMIVIVDLTKMNVEFQEVVDAYEELGKELDLSIRVQHQGIFDKMHQI</sequence>
<dbReference type="PANTHER" id="PTHR34875">
    <property type="entry name" value="UPF0237 PROTEIN MJ1558"/>
    <property type="match status" value="1"/>
</dbReference>
<accession>A0A133PQI5</accession>
<dbReference type="InterPro" id="IPR050990">
    <property type="entry name" value="UPF0237/GcvR_regulator"/>
</dbReference>
<dbReference type="InterPro" id="IPR022986">
    <property type="entry name" value="UPF0237_ACT"/>
</dbReference>
<evidence type="ECO:0000313" key="4">
    <source>
        <dbReference type="Proteomes" id="UP000070174"/>
    </source>
</evidence>
<evidence type="ECO:0000313" key="3">
    <source>
        <dbReference type="EMBL" id="KXA30905.1"/>
    </source>
</evidence>
<dbReference type="Proteomes" id="UP000070174">
    <property type="component" value="Unassembled WGS sequence"/>
</dbReference>
<gene>
    <name evidence="3" type="ORF">HMPREF3229_00685</name>
</gene>
<dbReference type="HAMAP" id="MF_01054">
    <property type="entry name" value="UPF0237"/>
    <property type="match status" value="1"/>
</dbReference>
<dbReference type="InterPro" id="IPR002912">
    <property type="entry name" value="ACT_dom"/>
</dbReference>
<dbReference type="Pfam" id="PF13740">
    <property type="entry name" value="ACT_6"/>
    <property type="match status" value="1"/>
</dbReference>
<comment type="caution">
    <text evidence="3">The sequence shown here is derived from an EMBL/GenBank/DDBJ whole genome shotgun (WGS) entry which is preliminary data.</text>
</comment>
<feature type="domain" description="ACT" evidence="2">
    <location>
        <begin position="4"/>
        <end position="78"/>
    </location>
</feature>